<dbReference type="GO" id="GO:0006417">
    <property type="term" value="P:regulation of translation"/>
    <property type="evidence" value="ECO:0007669"/>
    <property type="project" value="UniProtKB-KW"/>
</dbReference>
<dbReference type="InterPro" id="IPR040059">
    <property type="entry name" value="PUM3"/>
</dbReference>
<evidence type="ECO:0000313" key="6">
    <source>
        <dbReference type="EMBL" id="KAJ6806155.1"/>
    </source>
</evidence>
<dbReference type="InterPro" id="IPR011989">
    <property type="entry name" value="ARM-like"/>
</dbReference>
<feature type="repeat" description="Pumilio" evidence="3">
    <location>
        <begin position="147"/>
        <end position="182"/>
    </location>
</feature>
<dbReference type="Proteomes" id="UP001140949">
    <property type="component" value="Unassembled WGS sequence"/>
</dbReference>
<dbReference type="Gene3D" id="1.25.10.10">
    <property type="entry name" value="Leucine-rich Repeat Variant"/>
    <property type="match status" value="1"/>
</dbReference>
<dbReference type="InterPro" id="IPR033133">
    <property type="entry name" value="PUM-HD"/>
</dbReference>
<sequence length="287" mass="32428">MTGLGGSNKRKRENPNPKRTKPASDGGSNKVAKPFKSKPDKPSSAPPPPQKEPTTPREKRLAAKEMAEARKKKRKPNYNLEKELASLWEKMRCANVGKQERSKLISEALRRMKGKFLEIASSHVSARVLQTCVKYCSQSERETIFEALRPHLLSLSRRKYAVHLVKRILDCVTKKQLEGFISSLHGHVAFYLRHSVGSAVVEHVFQLANGPQRQSLLMELYSTEFQLFKDLTKMNAGRQVGGCNFKTWTTEIISSATYDFRDPANSGEGDSRLFYNSYCNCGILYNS</sequence>
<proteinExistence type="predicted"/>
<feature type="repeat" description="Pumilio" evidence="3">
    <location>
        <begin position="111"/>
        <end position="146"/>
    </location>
</feature>
<dbReference type="PROSITE" id="PS50303">
    <property type="entry name" value="PUM_HD"/>
    <property type="match status" value="1"/>
</dbReference>
<organism evidence="7 8">
    <name type="scientific">Iris pallida</name>
    <name type="common">Sweet iris</name>
    <dbReference type="NCBI Taxonomy" id="29817"/>
    <lineage>
        <taxon>Eukaryota</taxon>
        <taxon>Viridiplantae</taxon>
        <taxon>Streptophyta</taxon>
        <taxon>Embryophyta</taxon>
        <taxon>Tracheophyta</taxon>
        <taxon>Spermatophyta</taxon>
        <taxon>Magnoliopsida</taxon>
        <taxon>Liliopsida</taxon>
        <taxon>Asparagales</taxon>
        <taxon>Iridaceae</taxon>
        <taxon>Iridoideae</taxon>
        <taxon>Irideae</taxon>
        <taxon>Iris</taxon>
    </lineage>
</organism>
<dbReference type="InterPro" id="IPR001313">
    <property type="entry name" value="Pumilio_RNA-bd_rpt"/>
</dbReference>
<reference evidence="7" key="1">
    <citation type="journal article" date="2023" name="GigaByte">
        <title>Genome assembly of the bearded iris, Iris pallida Lam.</title>
        <authorList>
            <person name="Bruccoleri R.E."/>
            <person name="Oakeley E.J."/>
            <person name="Faust A.M.E."/>
            <person name="Altorfer M."/>
            <person name="Dessus-Babus S."/>
            <person name="Burckhardt D."/>
            <person name="Oertli M."/>
            <person name="Naumann U."/>
            <person name="Petersen F."/>
            <person name="Wong J."/>
        </authorList>
    </citation>
    <scope>NUCLEOTIDE SEQUENCE</scope>
    <source>
        <strain evidence="7">GSM-AAB239-AS_SAM_17_03QT</strain>
    </source>
</reference>
<dbReference type="EMBL" id="JANAVB010006599">
    <property type="protein sequence ID" value="KAJ6844235.1"/>
    <property type="molecule type" value="Genomic_DNA"/>
</dbReference>
<dbReference type="PANTHER" id="PTHR13389:SF0">
    <property type="entry name" value="PUMILIO HOMOLOG 3"/>
    <property type="match status" value="1"/>
</dbReference>
<feature type="compositionally biased region" description="Basic and acidic residues" evidence="4">
    <location>
        <begin position="54"/>
        <end position="69"/>
    </location>
</feature>
<evidence type="ECO:0000313" key="7">
    <source>
        <dbReference type="EMBL" id="KAJ6844235.1"/>
    </source>
</evidence>
<dbReference type="PROSITE" id="PS50302">
    <property type="entry name" value="PUM"/>
    <property type="match status" value="2"/>
</dbReference>
<feature type="domain" description="PUM-HD" evidence="5">
    <location>
        <begin position="83"/>
        <end position="287"/>
    </location>
</feature>
<dbReference type="InterPro" id="IPR016024">
    <property type="entry name" value="ARM-type_fold"/>
</dbReference>
<evidence type="ECO:0000313" key="8">
    <source>
        <dbReference type="Proteomes" id="UP001140949"/>
    </source>
</evidence>
<evidence type="ECO:0000256" key="2">
    <source>
        <dbReference type="ARBA" id="ARBA00022845"/>
    </source>
</evidence>
<keyword evidence="8" id="KW-1185">Reference proteome</keyword>
<keyword evidence="2" id="KW-0810">Translation regulation</keyword>
<comment type="caution">
    <text evidence="7">The sequence shown here is derived from an EMBL/GenBank/DDBJ whole genome shotgun (WGS) entry which is preliminary data.</text>
</comment>
<dbReference type="GO" id="GO:0003729">
    <property type="term" value="F:mRNA binding"/>
    <property type="evidence" value="ECO:0007669"/>
    <property type="project" value="TreeGrafter"/>
</dbReference>
<evidence type="ECO:0000256" key="4">
    <source>
        <dbReference type="SAM" id="MobiDB-lite"/>
    </source>
</evidence>
<feature type="region of interest" description="Disordered" evidence="4">
    <location>
        <begin position="1"/>
        <end position="77"/>
    </location>
</feature>
<accession>A0AAX6HVE4</accession>
<reference evidence="7" key="2">
    <citation type="submission" date="2023-04" db="EMBL/GenBank/DDBJ databases">
        <authorList>
            <person name="Bruccoleri R.E."/>
            <person name="Oakeley E.J."/>
            <person name="Faust A.-M."/>
            <person name="Dessus-Babus S."/>
            <person name="Altorfer M."/>
            <person name="Burckhardt D."/>
            <person name="Oertli M."/>
            <person name="Naumann U."/>
            <person name="Petersen F."/>
            <person name="Wong J."/>
        </authorList>
    </citation>
    <scope>NUCLEOTIDE SEQUENCE</scope>
    <source>
        <strain evidence="7">GSM-AAB239-AS_SAM_17_03QT</strain>
        <tissue evidence="7">Leaf</tissue>
    </source>
</reference>
<dbReference type="Pfam" id="PF00806">
    <property type="entry name" value="PUF"/>
    <property type="match status" value="2"/>
</dbReference>
<dbReference type="SUPFAM" id="SSF48371">
    <property type="entry name" value="ARM repeat"/>
    <property type="match status" value="1"/>
</dbReference>
<dbReference type="PANTHER" id="PTHR13389">
    <property type="entry name" value="PUMILIO HOMOLOG 3"/>
    <property type="match status" value="1"/>
</dbReference>
<keyword evidence="1" id="KW-0677">Repeat</keyword>
<evidence type="ECO:0000256" key="3">
    <source>
        <dbReference type="PROSITE-ProRule" id="PRU00317"/>
    </source>
</evidence>
<dbReference type="EMBL" id="JANAVB010034820">
    <property type="protein sequence ID" value="KAJ6806155.1"/>
    <property type="molecule type" value="Genomic_DNA"/>
</dbReference>
<evidence type="ECO:0000256" key="1">
    <source>
        <dbReference type="ARBA" id="ARBA00022737"/>
    </source>
</evidence>
<dbReference type="GO" id="GO:0005730">
    <property type="term" value="C:nucleolus"/>
    <property type="evidence" value="ECO:0007669"/>
    <property type="project" value="TreeGrafter"/>
</dbReference>
<dbReference type="AlphaFoldDB" id="A0AAX6HVE4"/>
<dbReference type="SMART" id="SM00025">
    <property type="entry name" value="Pumilio"/>
    <property type="match status" value="3"/>
</dbReference>
<evidence type="ECO:0000259" key="5">
    <source>
        <dbReference type="PROSITE" id="PS50303"/>
    </source>
</evidence>
<gene>
    <name evidence="6" type="ORF">M6B38_176195</name>
    <name evidence="7" type="ORF">M6B38_291575</name>
</gene>
<name>A0AAX6HVE4_IRIPA</name>
<protein>
    <submittedName>
        <fullName evidence="7">Pumilio-like protein 24</fullName>
    </submittedName>
</protein>